<dbReference type="AlphaFoldDB" id="A0A8R1DTK4"/>
<sequence length="133" mass="15406">MPIFVSTQTWFVQLTKFGQNTIINGVDCRDKFEGWLTKLYLRARKERARLTRFSSGKKILEILENMEKTYKFTPSFDCSPYSSCSNSNDVISSLCPSSLFSPSNTTSAEWPSRKNSLSSDHHEFDFNFNFPKY</sequence>
<proteinExistence type="predicted"/>
<dbReference type="Proteomes" id="UP000005237">
    <property type="component" value="Unassembled WGS sequence"/>
</dbReference>
<evidence type="ECO:0000313" key="2">
    <source>
        <dbReference type="Proteomes" id="UP000005237"/>
    </source>
</evidence>
<organism evidence="1 2">
    <name type="scientific">Caenorhabditis japonica</name>
    <dbReference type="NCBI Taxonomy" id="281687"/>
    <lineage>
        <taxon>Eukaryota</taxon>
        <taxon>Metazoa</taxon>
        <taxon>Ecdysozoa</taxon>
        <taxon>Nematoda</taxon>
        <taxon>Chromadorea</taxon>
        <taxon>Rhabditida</taxon>
        <taxon>Rhabditina</taxon>
        <taxon>Rhabditomorpha</taxon>
        <taxon>Rhabditoidea</taxon>
        <taxon>Rhabditidae</taxon>
        <taxon>Peloderinae</taxon>
        <taxon>Caenorhabditis</taxon>
    </lineage>
</organism>
<reference evidence="2" key="1">
    <citation type="submission" date="2010-08" db="EMBL/GenBank/DDBJ databases">
        <authorList>
            <consortium name="Caenorhabditis japonica Sequencing Consortium"/>
            <person name="Wilson R.K."/>
        </authorList>
    </citation>
    <scope>NUCLEOTIDE SEQUENCE [LARGE SCALE GENOMIC DNA]</scope>
    <source>
        <strain evidence="2">DF5081</strain>
    </source>
</reference>
<reference evidence="1" key="2">
    <citation type="submission" date="2022-06" db="UniProtKB">
        <authorList>
            <consortium name="EnsemblMetazoa"/>
        </authorList>
    </citation>
    <scope>IDENTIFICATION</scope>
    <source>
        <strain evidence="1">DF5081</strain>
    </source>
</reference>
<name>A0A8R1DTK4_CAEJA</name>
<accession>A0A8R1DTK4</accession>
<dbReference type="EnsemblMetazoa" id="CJA12021a.1">
    <property type="protein sequence ID" value="CJA12021a.1"/>
    <property type="gene ID" value="WBGene00131225"/>
</dbReference>
<evidence type="ECO:0000313" key="1">
    <source>
        <dbReference type="EnsemblMetazoa" id="CJA12021a.1"/>
    </source>
</evidence>
<keyword evidence="2" id="KW-1185">Reference proteome</keyword>
<protein>
    <submittedName>
        <fullName evidence="1">Uncharacterized protein</fullName>
    </submittedName>
</protein>